<evidence type="ECO:0008006" key="3">
    <source>
        <dbReference type="Google" id="ProtNLM"/>
    </source>
</evidence>
<sequence>MVQHNNAAHQTDEERINQVLQTIANAFKSQLRAPILRTPADVGLQFEDVVFPALDGVPIEAWFIPRAGSNRLVIVNHPRGFNRYGSPSHLEPWKSTLSAAGNDIEVDFTQDYRILHDAGYNVLTYDLRHHGLSGIGNGIVTSGRFESRDVVGAQRYVRSREDLRDMSVGLLSRCLGCNSTMFAMSFYPDEFEGVRCLVGAQPLSPRFYYEGQLAVSGIPADRIETLDHFVKMATGFSFDQLSPVEPAKDVTLPTFLYQVRNDSMSKPVDVQTIFDSLGAADKDLFWIEGTTRRWDGYNYFSRNPQPMLDWFDRHME</sequence>
<dbReference type="RefSeq" id="WP_354434452.1">
    <property type="nucleotide sequence ID" value="NZ_JBEPLY010000008.1"/>
</dbReference>
<reference evidence="1 2" key="1">
    <citation type="submission" date="2024-06" db="EMBL/GenBank/DDBJ databases">
        <title>Genomic Encyclopedia of Type Strains, Phase IV (KMG-IV): sequencing the most valuable type-strain genomes for metagenomic binning, comparative biology and taxonomic classification.</title>
        <authorList>
            <person name="Goeker M."/>
        </authorList>
    </citation>
    <scope>NUCLEOTIDE SEQUENCE [LARGE SCALE GENOMIC DNA]</scope>
    <source>
        <strain evidence="1 2">DSM 28102</strain>
    </source>
</reference>
<dbReference type="Gene3D" id="3.40.50.1820">
    <property type="entry name" value="alpha/beta hydrolase"/>
    <property type="match status" value="1"/>
</dbReference>
<evidence type="ECO:0000313" key="1">
    <source>
        <dbReference type="EMBL" id="MET3600531.1"/>
    </source>
</evidence>
<keyword evidence="2" id="KW-1185">Reference proteome</keyword>
<proteinExistence type="predicted"/>
<dbReference type="SUPFAM" id="SSF53474">
    <property type="entry name" value="alpha/beta-Hydrolases"/>
    <property type="match status" value="1"/>
</dbReference>
<protein>
    <recommendedName>
        <fullName evidence="3">Alpha/beta hydrolase</fullName>
    </recommendedName>
</protein>
<dbReference type="EMBL" id="JBEPLY010000008">
    <property type="protein sequence ID" value="MET3600531.1"/>
    <property type="molecule type" value="Genomic_DNA"/>
</dbReference>
<gene>
    <name evidence="1" type="ORF">ABID12_002481</name>
</gene>
<organism evidence="1 2">
    <name type="scientific">Martelella mangrovi</name>
    <dbReference type="NCBI Taxonomy" id="1397477"/>
    <lineage>
        <taxon>Bacteria</taxon>
        <taxon>Pseudomonadati</taxon>
        <taxon>Pseudomonadota</taxon>
        <taxon>Alphaproteobacteria</taxon>
        <taxon>Hyphomicrobiales</taxon>
        <taxon>Aurantimonadaceae</taxon>
        <taxon>Martelella</taxon>
    </lineage>
</organism>
<comment type="caution">
    <text evidence="1">The sequence shown here is derived from an EMBL/GenBank/DDBJ whole genome shotgun (WGS) entry which is preliminary data.</text>
</comment>
<dbReference type="InterPro" id="IPR029058">
    <property type="entry name" value="AB_hydrolase_fold"/>
</dbReference>
<dbReference type="Proteomes" id="UP001549164">
    <property type="component" value="Unassembled WGS sequence"/>
</dbReference>
<name>A0ABV2IC84_9HYPH</name>
<accession>A0ABV2IC84</accession>
<evidence type="ECO:0000313" key="2">
    <source>
        <dbReference type="Proteomes" id="UP001549164"/>
    </source>
</evidence>